<dbReference type="RefSeq" id="XP_010780608.1">
    <property type="nucleotide sequence ID" value="XM_010782306.1"/>
</dbReference>
<evidence type="ECO:0000313" key="2">
    <source>
        <dbReference type="Proteomes" id="UP000504611"/>
    </source>
</evidence>
<dbReference type="AlphaFoldDB" id="A0A6I9P0P0"/>
<feature type="region of interest" description="Disordered" evidence="1">
    <location>
        <begin position="114"/>
        <end position="206"/>
    </location>
</feature>
<dbReference type="Gene3D" id="1.25.40.10">
    <property type="entry name" value="Tetratricopeptide repeat domain"/>
    <property type="match status" value="1"/>
</dbReference>
<feature type="compositionally biased region" description="Low complexity" evidence="1">
    <location>
        <begin position="149"/>
        <end position="159"/>
    </location>
</feature>
<dbReference type="GO" id="GO:0000178">
    <property type="term" value="C:exosome (RNase complex)"/>
    <property type="evidence" value="ECO:0007669"/>
    <property type="project" value="TreeGrafter"/>
</dbReference>
<feature type="compositionally biased region" description="Low complexity" evidence="1">
    <location>
        <begin position="194"/>
        <end position="206"/>
    </location>
</feature>
<evidence type="ECO:0000313" key="3">
    <source>
        <dbReference type="RefSeq" id="XP_010780608.1"/>
    </source>
</evidence>
<protein>
    <submittedName>
        <fullName evidence="3">Zinc finger C3H1 domain-containing protein-like</fullName>
    </submittedName>
</protein>
<dbReference type="PANTHER" id="PTHR21563:SF3">
    <property type="entry name" value="ZINC FINGER C3H1 DOMAIN-CONTAINING PROTEIN"/>
    <property type="match status" value="1"/>
</dbReference>
<dbReference type="Proteomes" id="UP000504611">
    <property type="component" value="Unplaced"/>
</dbReference>
<dbReference type="OrthoDB" id="1922977at2759"/>
<reference evidence="3" key="1">
    <citation type="submission" date="2025-08" db="UniProtKB">
        <authorList>
            <consortium name="RefSeq"/>
        </authorList>
    </citation>
    <scope>IDENTIFICATION</scope>
    <source>
        <tissue evidence="3">Muscle</tissue>
    </source>
</reference>
<feature type="non-terminal residue" evidence="3">
    <location>
        <position position="236"/>
    </location>
</feature>
<sequence>MEVDPVFRTNGCFAVLCPSRCAAEGLEAALNTLSRALESNCGDPEVWSHYLSLFSRRGSRDELQQMCEMAVEHAPHYRVWWEYLTLEGSFEGKDFVCERLLQFLLMEALPPSSQLMEAPPSPSQLMEAPPSPSQLMEVTPSSSQLMEAPPSSDRGSSPSSDRDSSQLMEAPPSSDRGSSPSSDRGSSQLMEAPPSSDRGSSPSSDRGSFQLMEALLYRVQLHLFSGRGGSALALLQ</sequence>
<feature type="compositionally biased region" description="Low complexity" evidence="1">
    <location>
        <begin position="172"/>
        <end position="187"/>
    </location>
</feature>
<feature type="compositionally biased region" description="Polar residues" evidence="1">
    <location>
        <begin position="133"/>
        <end position="145"/>
    </location>
</feature>
<accession>A0A6I9P0P0</accession>
<gene>
    <name evidence="3" type="primary">LOC104955078</name>
</gene>
<evidence type="ECO:0000256" key="1">
    <source>
        <dbReference type="SAM" id="MobiDB-lite"/>
    </source>
</evidence>
<name>A0A6I9P0P0_9TELE</name>
<dbReference type="KEGG" id="ncc:104955078"/>
<dbReference type="PANTHER" id="PTHR21563">
    <property type="entry name" value="ZINC FINGER C3H1 DOMAIN-CONTAINING PROTEIN"/>
    <property type="match status" value="1"/>
</dbReference>
<dbReference type="InterPro" id="IPR039278">
    <property type="entry name" value="Red1"/>
</dbReference>
<dbReference type="InterPro" id="IPR011990">
    <property type="entry name" value="TPR-like_helical_dom_sf"/>
</dbReference>
<dbReference type="SUPFAM" id="SSF48452">
    <property type="entry name" value="TPR-like"/>
    <property type="match status" value="1"/>
</dbReference>
<organism evidence="2 3">
    <name type="scientific">Notothenia coriiceps</name>
    <name type="common">black rockcod</name>
    <dbReference type="NCBI Taxonomy" id="8208"/>
    <lineage>
        <taxon>Eukaryota</taxon>
        <taxon>Metazoa</taxon>
        <taxon>Chordata</taxon>
        <taxon>Craniata</taxon>
        <taxon>Vertebrata</taxon>
        <taxon>Euteleostomi</taxon>
        <taxon>Actinopterygii</taxon>
        <taxon>Neopterygii</taxon>
        <taxon>Teleostei</taxon>
        <taxon>Neoteleostei</taxon>
        <taxon>Acanthomorphata</taxon>
        <taxon>Eupercaria</taxon>
        <taxon>Perciformes</taxon>
        <taxon>Notothenioidei</taxon>
        <taxon>Nototheniidae</taxon>
        <taxon>Notothenia</taxon>
    </lineage>
</organism>
<keyword evidence="2" id="KW-1185">Reference proteome</keyword>
<dbReference type="GeneID" id="104955078"/>
<proteinExistence type="predicted"/>
<dbReference type="GO" id="GO:0005634">
    <property type="term" value="C:nucleus"/>
    <property type="evidence" value="ECO:0007669"/>
    <property type="project" value="TreeGrafter"/>
</dbReference>